<evidence type="ECO:0000313" key="2">
    <source>
        <dbReference type="Proteomes" id="UP000002358"/>
    </source>
</evidence>
<dbReference type="OrthoDB" id="7698696at2759"/>
<name>A0A7M7R4G8_NASVI</name>
<reference evidence="1" key="1">
    <citation type="submission" date="2021-01" db="UniProtKB">
        <authorList>
            <consortium name="EnsemblMetazoa"/>
        </authorList>
    </citation>
    <scope>IDENTIFICATION</scope>
</reference>
<proteinExistence type="predicted"/>
<organism evidence="1 2">
    <name type="scientific">Nasonia vitripennis</name>
    <name type="common">Parasitic wasp</name>
    <dbReference type="NCBI Taxonomy" id="7425"/>
    <lineage>
        <taxon>Eukaryota</taxon>
        <taxon>Metazoa</taxon>
        <taxon>Ecdysozoa</taxon>
        <taxon>Arthropoda</taxon>
        <taxon>Hexapoda</taxon>
        <taxon>Insecta</taxon>
        <taxon>Pterygota</taxon>
        <taxon>Neoptera</taxon>
        <taxon>Endopterygota</taxon>
        <taxon>Hymenoptera</taxon>
        <taxon>Apocrita</taxon>
        <taxon>Proctotrupomorpha</taxon>
        <taxon>Chalcidoidea</taxon>
        <taxon>Pteromalidae</taxon>
        <taxon>Pteromalinae</taxon>
        <taxon>Nasonia</taxon>
    </lineage>
</organism>
<dbReference type="PANTHER" id="PTHR31912:SF34">
    <property type="entry name" value="NOTOCHORD-RELATED PROTEIN"/>
    <property type="match status" value="1"/>
</dbReference>
<dbReference type="PANTHER" id="PTHR31912">
    <property type="entry name" value="IP13529P"/>
    <property type="match status" value="1"/>
</dbReference>
<dbReference type="GeneID" id="116738689"/>
<dbReference type="KEGG" id="nvi:116738689"/>
<dbReference type="AlphaFoldDB" id="A0A7M7R4G8"/>
<dbReference type="RefSeq" id="XP_032458006.1">
    <property type="nucleotide sequence ID" value="XM_032602115.1"/>
</dbReference>
<sequence>MDYLALFNSILSFIIALYGEPSFPRKIVDIIFEFISRFVVDTFCKSLENSIFRIIDNAESKQELKYKIRECINLHCNVFENFSTEKKRFQLLKNKGLQEPEPFGIRKTFTEIIRENKTVFVESSVFGYCLPLTHSLKYFLEIPGLALIIINNVKKLSVESNVICNVMQGKFWKKNVINDAINTYILPLFVYYDDIEVGNALGSHSGTNKFGVTYVSIACLPANIASLLDSIIFSTIVRSEDMKQCTNVSIFRKLITELNFLRDTGITITVDNVLTVFKFQTVLIVGDNLGLNAIYGMVESFKANCYCRICTADSFECSQFCTENKKLLRTQGNYCSDVMRGKTNETGLKEQCVFNQLRNYHFVVNKSVDFMHDVLEGVCIYVIRAILNDLIFESKLFTLEYLNLRIKEFVSYSDDTNQPPPIALNRLKGKLNLKFSAAEMLYLTRYLGVIIGDKIPRDNEHWKMYIYLRKIVDILMSPRIVDAHVTTLTKLIEKLNSLYLHFYKALKPKFHFLTHYPAIIDSFGPCVHYWTMRYESRHREVKANAVTSNSNINLLKTIALKQALKMCKTFDTFENKCHAVLFQPNDCRSNDLYSKVTVNGSEYKIGSFIVVSVEEPDFRFGEIIEIKKLLSTYETKDGVDKTESKVQFTVVIYEETYFDNHFMVYVVEKTGENKIVNCDNIPSMPPVVALKKNQNHCIIPRYIL</sequence>
<evidence type="ECO:0000313" key="1">
    <source>
        <dbReference type="EnsemblMetazoa" id="XP_032458006"/>
    </source>
</evidence>
<dbReference type="InParanoid" id="A0A7M7R4G8"/>
<protein>
    <submittedName>
        <fullName evidence="1">Uncharacterized protein</fullName>
    </submittedName>
</protein>
<accession>A0A7M7R4G8</accession>
<dbReference type="EnsemblMetazoa" id="XM_032602115">
    <property type="protein sequence ID" value="XP_032458006"/>
    <property type="gene ID" value="LOC116738689"/>
</dbReference>
<keyword evidence="2" id="KW-1185">Reference proteome</keyword>
<dbReference type="Proteomes" id="UP000002358">
    <property type="component" value="Unassembled WGS sequence"/>
</dbReference>